<accession>A0A132NMU9</accession>
<evidence type="ECO:0000313" key="3">
    <source>
        <dbReference type="Proteomes" id="UP000070089"/>
    </source>
</evidence>
<reference evidence="2 3" key="1">
    <citation type="journal article" date="2015" name="Mol. Biochem. Parasitol.">
        <title>Identification of polymorphic genes for use in assemblage B genotyping assays through comparative genomics of multiple assemblage B Giardia duodenalis isolates.</title>
        <authorList>
            <person name="Wielinga C."/>
            <person name="Thompson R.C."/>
            <person name="Monis P."/>
            <person name="Ryan U."/>
        </authorList>
    </citation>
    <scope>NUCLEOTIDE SEQUENCE [LARGE SCALE GENOMIC DNA]</scope>
    <source>
        <strain evidence="2 3">BAH15c1</strain>
    </source>
</reference>
<feature type="region of interest" description="Disordered" evidence="1">
    <location>
        <begin position="111"/>
        <end position="207"/>
    </location>
</feature>
<dbReference type="AlphaFoldDB" id="A0A132NMU9"/>
<gene>
    <name evidence="2" type="ORF">QR46_4934</name>
</gene>
<organism evidence="2 3">
    <name type="scientific">Giardia duodenalis assemblage B</name>
    <dbReference type="NCBI Taxonomy" id="1394984"/>
    <lineage>
        <taxon>Eukaryota</taxon>
        <taxon>Metamonada</taxon>
        <taxon>Diplomonadida</taxon>
        <taxon>Hexamitidae</taxon>
        <taxon>Giardiinae</taxon>
        <taxon>Giardia</taxon>
    </lineage>
</organism>
<dbReference type="EMBL" id="JXTI01000334">
    <property type="protein sequence ID" value="KWX11112.1"/>
    <property type="molecule type" value="Genomic_DNA"/>
</dbReference>
<sequence>MMGQRHVWPTAARGTSGTQTILRKRPANRAQRRVALLQLLMVFRIVPAAHTLPAPSSAPRAVLLGPSPAGRPEISRVNSLNFWPCPEAKVGLEPEHLHAESGHARLLRSGYASSRTPAQVTPPPRGHCGSRREDRQVDRPAPVNPPESRVWDAAVEIPSTPSVETQPSSLGNQPGNIHFLETQSSPDQPGTATPTTLQKEPFEGPETLDSSAEFEIEDDTTSLDAIKSHNRAGENYLLQAPNVSLKRYRAYVENLRLDGEFHCVRCQQAILSSTTEGEVPRPAFAGDARTHLKESWRCYGLQLYPGFYYISSDKKHVACAFCQHTHPRGTTQNPQRADEPSSNCKEWLLHHTNIISGRCRMASAITALLLSLDGHDEYESIFPKTSGVWDYLSRARNTDPWLNERAEWDFERALQDAPLCLLPLLEYRTEPADADAAPYFHLPATKGRLLIRRANEVTVRIHAALKDIGYDDIKDQYVVVDEYTGAGTITDYAPSAPRMRVWEARSPPLRPRQAADDVVSISDEGDSHDQTSIMIVEPAPASFCEEEESPEEQPAAITADPRRKCQRNQMGLKMPCLSRQTNRLRSLCQVTRRRTVSTPTQPKVPATPSTFTRGADYQQLKPTTKR</sequence>
<proteinExistence type="predicted"/>
<dbReference type="VEuPathDB" id="GiardiaDB:QR46_4934"/>
<feature type="compositionally biased region" description="Polar residues" evidence="1">
    <location>
        <begin position="596"/>
        <end position="612"/>
    </location>
</feature>
<evidence type="ECO:0000313" key="2">
    <source>
        <dbReference type="EMBL" id="KWX11112.1"/>
    </source>
</evidence>
<protein>
    <submittedName>
        <fullName evidence="2">Gastric mucin</fullName>
    </submittedName>
</protein>
<feature type="region of interest" description="Disordered" evidence="1">
    <location>
        <begin position="593"/>
        <end position="626"/>
    </location>
</feature>
<evidence type="ECO:0000256" key="1">
    <source>
        <dbReference type="SAM" id="MobiDB-lite"/>
    </source>
</evidence>
<dbReference type="Proteomes" id="UP000070089">
    <property type="component" value="Unassembled WGS sequence"/>
</dbReference>
<feature type="compositionally biased region" description="Polar residues" evidence="1">
    <location>
        <begin position="159"/>
        <end position="198"/>
    </location>
</feature>
<comment type="caution">
    <text evidence="2">The sequence shown here is derived from an EMBL/GenBank/DDBJ whole genome shotgun (WGS) entry which is preliminary data.</text>
</comment>
<name>A0A132NMU9_GIAIN</name>